<evidence type="ECO:0000313" key="2">
    <source>
        <dbReference type="EMBL" id="QJA49027.1"/>
    </source>
</evidence>
<name>A0A6H1ZNZ4_9ZZZZ</name>
<reference evidence="2" key="1">
    <citation type="submission" date="2020-03" db="EMBL/GenBank/DDBJ databases">
        <title>The deep terrestrial virosphere.</title>
        <authorList>
            <person name="Holmfeldt K."/>
            <person name="Nilsson E."/>
            <person name="Simone D."/>
            <person name="Lopez-Fernandez M."/>
            <person name="Wu X."/>
            <person name="de Brujin I."/>
            <person name="Lundin D."/>
            <person name="Andersson A."/>
            <person name="Bertilsson S."/>
            <person name="Dopson M."/>
        </authorList>
    </citation>
    <scope>NUCLEOTIDE SEQUENCE</scope>
    <source>
        <strain evidence="2">TM448A01218</strain>
    </source>
</reference>
<organism evidence="2">
    <name type="scientific">viral metagenome</name>
    <dbReference type="NCBI Taxonomy" id="1070528"/>
    <lineage>
        <taxon>unclassified sequences</taxon>
        <taxon>metagenomes</taxon>
        <taxon>organismal metagenomes</taxon>
    </lineage>
</organism>
<gene>
    <name evidence="2" type="ORF">TM448A01218_0007</name>
</gene>
<accession>A0A6H1ZNZ4</accession>
<protein>
    <recommendedName>
        <fullName evidence="1">6-hydroxymethylpterin diphosphokinase MptE-like domain-containing protein</fullName>
    </recommendedName>
</protein>
<sequence length="434" mass="48571">MSKFDILKGDVKDASVYGQREELHGVVNKKSFDFITAVNKSTQKQLAKEWSANIKANRRFWRKHQPLKSALGLGKNKAVIGIGASPSFNKNKDVMAAYVLPDGLKDWEDRNFITIVANHQFKPLLEMGVIPDFVLLVDGSNVVYDQLCKDIPGIGKHTILITGAHASPKVVREWTKQGRHILFYLTHEPSCIEAFKVNMNRDPNNHKIELGGNVMNGAWMIGAAIFQSSVFMGVGNDLSFPIADTIDGQRKNYYADGDYSSNAKVTGTGRDEAATHSRWAGFKLEKRHILSPKESLNGIDRYNIELDIVGTSKTLWVYKTWLESTIMGQTNAPARLHYFNCTEGGILGVMARDDSDEALKNPKNWYMLDEVCINQHTGAAMYHTAMLKDTIEHFLKAKETLRWQGIMQSDAPHVTASVLRNMEAIAGNARIRAM</sequence>
<evidence type="ECO:0000259" key="1">
    <source>
        <dbReference type="Pfam" id="PF01973"/>
    </source>
</evidence>
<dbReference type="InterPro" id="IPR002826">
    <property type="entry name" value="MptE-like"/>
</dbReference>
<feature type="domain" description="6-hydroxymethylpterin diphosphokinase MptE-like" evidence="1">
    <location>
        <begin position="52"/>
        <end position="241"/>
    </location>
</feature>
<dbReference type="EMBL" id="MT144114">
    <property type="protein sequence ID" value="QJA49027.1"/>
    <property type="molecule type" value="Genomic_DNA"/>
</dbReference>
<proteinExistence type="predicted"/>
<dbReference type="AlphaFoldDB" id="A0A6H1ZNZ4"/>
<dbReference type="Pfam" id="PF01973">
    <property type="entry name" value="MptE-like"/>
    <property type="match status" value="1"/>
</dbReference>